<organism evidence="1 2">
    <name type="scientific">Hamadaea flava</name>
    <dbReference type="NCBI Taxonomy" id="1742688"/>
    <lineage>
        <taxon>Bacteria</taxon>
        <taxon>Bacillati</taxon>
        <taxon>Actinomycetota</taxon>
        <taxon>Actinomycetes</taxon>
        <taxon>Micromonosporales</taxon>
        <taxon>Micromonosporaceae</taxon>
        <taxon>Hamadaea</taxon>
    </lineage>
</organism>
<dbReference type="RefSeq" id="WP_253761663.1">
    <property type="nucleotide sequence ID" value="NZ_JAMZDZ010000001.1"/>
</dbReference>
<protein>
    <submittedName>
        <fullName evidence="1">WXG100 family type VII secretion target</fullName>
    </submittedName>
</protein>
<dbReference type="InterPro" id="IPR010310">
    <property type="entry name" value="T7SS_ESAT-6-like"/>
</dbReference>
<comment type="caution">
    <text evidence="1">The sequence shown here is derived from an EMBL/GenBank/DDBJ whole genome shotgun (WGS) entry which is preliminary data.</text>
</comment>
<keyword evidence="2" id="KW-1185">Reference proteome</keyword>
<evidence type="ECO:0000313" key="2">
    <source>
        <dbReference type="Proteomes" id="UP001595816"/>
    </source>
</evidence>
<name>A0ABV8LSX0_9ACTN</name>
<sequence>MARSESGAMRIDGWLAPAGAALHIVKPIVDFLSHPLDQVTGDPEGLRAKAQAWKQAATTVDGLITQEADARARLIAAWEGDAANAFNREIGELATSLAQIVEHFNGTAEMLEQCAIGAEQAEELVVDIVKELIAWLIVTIIVALASSWITLGASVAAGTAAGWAESAVAAGRCATVAAKLAKLLRTAEAFLKKMSDFAKAYKLTKIMKTGVGNWTKARFATGAGFQLMATNWVIKKTIVEPTVGKHVVRPAVGAGDTSIDWPALL</sequence>
<dbReference type="Gene3D" id="1.10.287.1060">
    <property type="entry name" value="ESAT-6-like"/>
    <property type="match status" value="1"/>
</dbReference>
<reference evidence="2" key="1">
    <citation type="journal article" date="2019" name="Int. J. Syst. Evol. Microbiol.">
        <title>The Global Catalogue of Microorganisms (GCM) 10K type strain sequencing project: providing services to taxonomists for standard genome sequencing and annotation.</title>
        <authorList>
            <consortium name="The Broad Institute Genomics Platform"/>
            <consortium name="The Broad Institute Genome Sequencing Center for Infectious Disease"/>
            <person name="Wu L."/>
            <person name="Ma J."/>
        </authorList>
    </citation>
    <scope>NUCLEOTIDE SEQUENCE [LARGE SCALE GENOMIC DNA]</scope>
    <source>
        <strain evidence="2">CGMCC 4.7289</strain>
    </source>
</reference>
<dbReference type="EMBL" id="JBHSAY010000015">
    <property type="protein sequence ID" value="MFC4134156.1"/>
    <property type="molecule type" value="Genomic_DNA"/>
</dbReference>
<dbReference type="SUPFAM" id="SSF140453">
    <property type="entry name" value="EsxAB dimer-like"/>
    <property type="match status" value="1"/>
</dbReference>
<accession>A0ABV8LSX0</accession>
<dbReference type="InterPro" id="IPR036689">
    <property type="entry name" value="ESAT-6-like_sf"/>
</dbReference>
<gene>
    <name evidence="1" type="ORF">ACFOZ4_26400</name>
</gene>
<dbReference type="Pfam" id="PF06013">
    <property type="entry name" value="WXG100"/>
    <property type="match status" value="1"/>
</dbReference>
<dbReference type="Proteomes" id="UP001595816">
    <property type="component" value="Unassembled WGS sequence"/>
</dbReference>
<evidence type="ECO:0000313" key="1">
    <source>
        <dbReference type="EMBL" id="MFC4134156.1"/>
    </source>
</evidence>
<proteinExistence type="predicted"/>